<dbReference type="PANTHER" id="PTHR30511:SF0">
    <property type="entry name" value="ALANINE RACEMASE, CATABOLIC-RELATED"/>
    <property type="match status" value="1"/>
</dbReference>
<dbReference type="RefSeq" id="WP_236338121.1">
    <property type="nucleotide sequence ID" value="NZ_JAKIJS010000003.1"/>
</dbReference>
<accession>A0ABS9H319</accession>
<dbReference type="Gene3D" id="3.20.20.10">
    <property type="entry name" value="Alanine racemase"/>
    <property type="match status" value="1"/>
</dbReference>
<reference evidence="6 7" key="1">
    <citation type="submission" date="2022-01" db="EMBL/GenBank/DDBJ databases">
        <title>Alkalihalobacillus sp. EGI L200015, a novel bacterium isolated from a salt lake sediment.</title>
        <authorList>
            <person name="Gao L."/>
            <person name="Fang B.-Z."/>
            <person name="Li W.-J."/>
        </authorList>
    </citation>
    <scope>NUCLEOTIDE SEQUENCE [LARGE SCALE GENOMIC DNA]</scope>
    <source>
        <strain evidence="6 7">KCTC 12718</strain>
    </source>
</reference>
<dbReference type="InterPro" id="IPR009006">
    <property type="entry name" value="Ala_racemase/Decarboxylase_C"/>
</dbReference>
<dbReference type="PROSITE" id="PS00395">
    <property type="entry name" value="ALANINE_RACEMASE"/>
    <property type="match status" value="1"/>
</dbReference>
<dbReference type="SUPFAM" id="SSF51419">
    <property type="entry name" value="PLP-binding barrel"/>
    <property type="match status" value="1"/>
</dbReference>
<dbReference type="NCBIfam" id="TIGR00492">
    <property type="entry name" value="alr"/>
    <property type="match status" value="1"/>
</dbReference>
<feature type="domain" description="Alanine racemase C-terminal" evidence="5">
    <location>
        <begin position="243"/>
        <end position="369"/>
    </location>
</feature>
<comment type="similarity">
    <text evidence="4">Belongs to the alanine racemase family.</text>
</comment>
<dbReference type="PRINTS" id="PR00992">
    <property type="entry name" value="ALARACEMASE"/>
</dbReference>
<dbReference type="InterPro" id="IPR001608">
    <property type="entry name" value="Ala_racemase_N"/>
</dbReference>
<protein>
    <recommendedName>
        <fullName evidence="4">Alanine racemase</fullName>
        <ecNumber evidence="4">5.1.1.1</ecNumber>
    </recommendedName>
</protein>
<dbReference type="SUPFAM" id="SSF50621">
    <property type="entry name" value="Alanine racemase C-terminal domain-like"/>
    <property type="match status" value="1"/>
</dbReference>
<evidence type="ECO:0000256" key="3">
    <source>
        <dbReference type="ARBA" id="ARBA00023235"/>
    </source>
</evidence>
<dbReference type="Pfam" id="PF01168">
    <property type="entry name" value="Ala_racemase_N"/>
    <property type="match status" value="1"/>
</dbReference>
<dbReference type="Gene3D" id="2.40.37.10">
    <property type="entry name" value="Lyase, Ornithine Decarboxylase, Chain A, domain 1"/>
    <property type="match status" value="1"/>
</dbReference>
<comment type="cofactor">
    <cofactor evidence="1 4">
        <name>pyridoxal 5'-phosphate</name>
        <dbReference type="ChEBI" id="CHEBI:597326"/>
    </cofactor>
</comment>
<feature type="binding site" evidence="4">
    <location>
        <position position="312"/>
    </location>
    <ligand>
        <name>substrate</name>
    </ligand>
</feature>
<sequence>MHYFRDTWIEVNLDDISENYLKIQHHQRDGTKVMAIVKADGYGHGAYQVANHLIESGVDYLGVALLDEAIALRQSGIEVPILVLGWVAPEHAPIASKNGISLTIFQNEWLQQVALQENPLNLHVKFDTGMGRLGINDENEAKLIINKIKENPSLKLEGAFSHFATADELDSELVQLQKNRFSNYLSLINAEGLSVEMVHFGNSAGAIRFPDDEQHYVRVGISLYGLSPSEEMKSVIPFSLKQAFSLHSKLTHVKQISPGDTISYGATYQADETEWVGTVPIGYADGWIRRYAEKGHILVQGHRCKIVGRICMDQLIVKLPFQVDVGTQVTLVGKQADDEITIDEIAQQNDTINYEVPCLISSRVPRVYKKNNQIIETVNQILNN</sequence>
<comment type="function">
    <text evidence="4">Catalyzes the interconversion of L-alanine and D-alanine. May also act on other amino acids.</text>
</comment>
<dbReference type="Pfam" id="PF00842">
    <property type="entry name" value="Ala_racemase_C"/>
    <property type="match status" value="1"/>
</dbReference>
<dbReference type="InterPro" id="IPR029066">
    <property type="entry name" value="PLP-binding_barrel"/>
</dbReference>
<evidence type="ECO:0000259" key="5">
    <source>
        <dbReference type="SMART" id="SM01005"/>
    </source>
</evidence>
<evidence type="ECO:0000256" key="1">
    <source>
        <dbReference type="ARBA" id="ARBA00001933"/>
    </source>
</evidence>
<comment type="catalytic activity">
    <reaction evidence="4">
        <text>L-alanine = D-alanine</text>
        <dbReference type="Rhea" id="RHEA:20249"/>
        <dbReference type="ChEBI" id="CHEBI:57416"/>
        <dbReference type="ChEBI" id="CHEBI:57972"/>
        <dbReference type="EC" id="5.1.1.1"/>
    </reaction>
</comment>
<gene>
    <name evidence="6" type="primary">alr</name>
    <name evidence="6" type="ORF">L2716_16635</name>
</gene>
<comment type="caution">
    <text evidence="6">The sequence shown here is derived from an EMBL/GenBank/DDBJ whole genome shotgun (WGS) entry which is preliminary data.</text>
</comment>
<dbReference type="CDD" id="cd00430">
    <property type="entry name" value="PLPDE_III_AR"/>
    <property type="match status" value="1"/>
</dbReference>
<evidence type="ECO:0000256" key="2">
    <source>
        <dbReference type="ARBA" id="ARBA00022898"/>
    </source>
</evidence>
<dbReference type="PANTHER" id="PTHR30511">
    <property type="entry name" value="ALANINE RACEMASE"/>
    <property type="match status" value="1"/>
</dbReference>
<dbReference type="InterPro" id="IPR011079">
    <property type="entry name" value="Ala_racemase_C"/>
</dbReference>
<dbReference type="InterPro" id="IPR000821">
    <property type="entry name" value="Ala_racemase"/>
</dbReference>
<dbReference type="InterPro" id="IPR020622">
    <property type="entry name" value="Ala_racemase_pyridoxalP-BS"/>
</dbReference>
<organism evidence="6 7">
    <name type="scientific">Pseudalkalibacillus berkeleyi</name>
    <dbReference type="NCBI Taxonomy" id="1069813"/>
    <lineage>
        <taxon>Bacteria</taxon>
        <taxon>Bacillati</taxon>
        <taxon>Bacillota</taxon>
        <taxon>Bacilli</taxon>
        <taxon>Bacillales</taxon>
        <taxon>Fictibacillaceae</taxon>
        <taxon>Pseudalkalibacillus</taxon>
    </lineage>
</organism>
<feature type="active site" description="Proton acceptor; specific for L-alanine" evidence="4">
    <location>
        <position position="264"/>
    </location>
</feature>
<keyword evidence="2 4" id="KW-0663">Pyridoxal phosphate</keyword>
<feature type="modified residue" description="N6-(pyridoxal phosphate)lysine" evidence="4">
    <location>
        <position position="38"/>
    </location>
</feature>
<dbReference type="EC" id="5.1.1.1" evidence="4"/>
<dbReference type="Proteomes" id="UP001649381">
    <property type="component" value="Unassembled WGS sequence"/>
</dbReference>
<evidence type="ECO:0000313" key="7">
    <source>
        <dbReference type="Proteomes" id="UP001649381"/>
    </source>
</evidence>
<dbReference type="HAMAP" id="MF_01201">
    <property type="entry name" value="Ala_racemase"/>
    <property type="match status" value="1"/>
</dbReference>
<proteinExistence type="inferred from homology"/>
<feature type="binding site" evidence="4">
    <location>
        <position position="132"/>
    </location>
    <ligand>
        <name>substrate</name>
    </ligand>
</feature>
<comment type="pathway">
    <text evidence="4">Amino-acid biosynthesis; D-alanine biosynthesis; D-alanine from L-alanine: step 1/1.</text>
</comment>
<name>A0ABS9H319_9BACL</name>
<dbReference type="SMART" id="SM01005">
    <property type="entry name" value="Ala_racemase_C"/>
    <property type="match status" value="1"/>
</dbReference>
<feature type="active site" description="Proton acceptor; specific for D-alanine" evidence="4">
    <location>
        <position position="38"/>
    </location>
</feature>
<keyword evidence="7" id="KW-1185">Reference proteome</keyword>
<evidence type="ECO:0000256" key="4">
    <source>
        <dbReference type="HAMAP-Rule" id="MF_01201"/>
    </source>
</evidence>
<dbReference type="EMBL" id="JAKIJS010000003">
    <property type="protein sequence ID" value="MCF6139354.1"/>
    <property type="molecule type" value="Genomic_DNA"/>
</dbReference>
<dbReference type="GO" id="GO:0008784">
    <property type="term" value="F:alanine racemase activity"/>
    <property type="evidence" value="ECO:0007669"/>
    <property type="project" value="UniProtKB-EC"/>
</dbReference>
<keyword evidence="3 4" id="KW-0413">Isomerase</keyword>
<evidence type="ECO:0000313" key="6">
    <source>
        <dbReference type="EMBL" id="MCF6139354.1"/>
    </source>
</evidence>